<comment type="caution">
    <text evidence="1">The sequence shown here is derived from an EMBL/GenBank/DDBJ whole genome shotgun (WGS) entry which is preliminary data.</text>
</comment>
<reference evidence="1 2" key="1">
    <citation type="submission" date="2017-11" db="EMBL/GenBank/DDBJ databases">
        <title>Bacillus camelliae sp. nov., isolated from pu'er tea.</title>
        <authorList>
            <person name="Niu L."/>
        </authorList>
    </citation>
    <scope>NUCLEOTIDE SEQUENCE [LARGE SCALE GENOMIC DNA]</scope>
    <source>
        <strain evidence="1 2">7578-1</strain>
    </source>
</reference>
<dbReference type="OrthoDB" id="2183421at2"/>
<proteinExistence type="predicted"/>
<evidence type="ECO:0000313" key="1">
    <source>
        <dbReference type="EMBL" id="PKR83037.1"/>
    </source>
</evidence>
<gene>
    <name evidence="1" type="ORF">CWO92_21090</name>
</gene>
<evidence type="ECO:0000313" key="2">
    <source>
        <dbReference type="Proteomes" id="UP000233440"/>
    </source>
</evidence>
<accession>A0A2N3LEP7</accession>
<dbReference type="Proteomes" id="UP000233440">
    <property type="component" value="Unassembled WGS sequence"/>
</dbReference>
<protein>
    <submittedName>
        <fullName evidence="1">Uncharacterized protein</fullName>
    </submittedName>
</protein>
<dbReference type="AlphaFoldDB" id="A0A2N3LEP7"/>
<dbReference type="EMBL" id="PIQO01000023">
    <property type="protein sequence ID" value="PKR83037.1"/>
    <property type="molecule type" value="Genomic_DNA"/>
</dbReference>
<organism evidence="1 2">
    <name type="scientific">Heyndrickxia camelliae</name>
    <dbReference type="NCBI Taxonomy" id="1707093"/>
    <lineage>
        <taxon>Bacteria</taxon>
        <taxon>Bacillati</taxon>
        <taxon>Bacillota</taxon>
        <taxon>Bacilli</taxon>
        <taxon>Bacillales</taxon>
        <taxon>Bacillaceae</taxon>
        <taxon>Heyndrickxia</taxon>
    </lineage>
</organism>
<keyword evidence="2" id="KW-1185">Reference proteome</keyword>
<name>A0A2N3LEP7_9BACI</name>
<sequence length="332" mass="38927">MIIFYIKGELFVRYQLGARERERLLESLPLTDEQRDFLIHHVKRGKKTIFANIMAKDKGIVLPGQTTNEEIEQLLDEWILDDYIDNGFVNPETRCECGRPLRYQYIVRHKTTNEKRRFGIDHFEEHTNISSTIIKDILKGFHTIDYELDELLVKISENWSLSEVVPYLPNEFKLSEGIKQYIDNDIPLLDRQIELLKKEIRLFVNQPQRLIDIVPSNVEKSLERQENDQISFDFGIDDSIHEVATTLDNNNVQINLGLTLEDQIFQFVQEGISSARVICELLIKHEQVFSVRYITGKPKIFVRVCQYLDSLVDQGIIKNREILGTDDRIYNI</sequence>